<proteinExistence type="predicted"/>
<accession>A0AAV4HNR5</accession>
<organism evidence="1 2">
    <name type="scientific">Elysia marginata</name>
    <dbReference type="NCBI Taxonomy" id="1093978"/>
    <lineage>
        <taxon>Eukaryota</taxon>
        <taxon>Metazoa</taxon>
        <taxon>Spiralia</taxon>
        <taxon>Lophotrochozoa</taxon>
        <taxon>Mollusca</taxon>
        <taxon>Gastropoda</taxon>
        <taxon>Heterobranchia</taxon>
        <taxon>Euthyneura</taxon>
        <taxon>Panpulmonata</taxon>
        <taxon>Sacoglossa</taxon>
        <taxon>Placobranchoidea</taxon>
        <taxon>Plakobranchidae</taxon>
        <taxon>Elysia</taxon>
    </lineage>
</organism>
<keyword evidence="2" id="KW-1185">Reference proteome</keyword>
<reference evidence="1 2" key="1">
    <citation type="journal article" date="2021" name="Elife">
        <title>Chloroplast acquisition without the gene transfer in kleptoplastic sea slugs, Plakobranchus ocellatus.</title>
        <authorList>
            <person name="Maeda T."/>
            <person name="Takahashi S."/>
            <person name="Yoshida T."/>
            <person name="Shimamura S."/>
            <person name="Takaki Y."/>
            <person name="Nagai Y."/>
            <person name="Toyoda A."/>
            <person name="Suzuki Y."/>
            <person name="Arimoto A."/>
            <person name="Ishii H."/>
            <person name="Satoh N."/>
            <person name="Nishiyama T."/>
            <person name="Hasebe M."/>
            <person name="Maruyama T."/>
            <person name="Minagawa J."/>
            <person name="Obokata J."/>
            <person name="Shigenobu S."/>
        </authorList>
    </citation>
    <scope>NUCLEOTIDE SEQUENCE [LARGE SCALE GENOMIC DNA]</scope>
</reference>
<sequence>MICLMPIYPEPPSKEEVAKATKALKSNKAAGPDLIPPEALKADIPTTVDILYGLFVNIWEQEKDGISLESLPKTGMCGIYLCVAYTLPRMKGIDDDVLPGELRGEEEEE</sequence>
<name>A0AAV4HNR5_9GAST</name>
<protein>
    <submittedName>
        <fullName evidence="1">Uncharacterized protein</fullName>
    </submittedName>
</protein>
<dbReference type="EMBL" id="BMAT01012738">
    <property type="protein sequence ID" value="GFR98360.1"/>
    <property type="molecule type" value="Genomic_DNA"/>
</dbReference>
<dbReference type="Proteomes" id="UP000762676">
    <property type="component" value="Unassembled WGS sequence"/>
</dbReference>
<evidence type="ECO:0000313" key="2">
    <source>
        <dbReference type="Proteomes" id="UP000762676"/>
    </source>
</evidence>
<comment type="caution">
    <text evidence="1">The sequence shown here is derived from an EMBL/GenBank/DDBJ whole genome shotgun (WGS) entry which is preliminary data.</text>
</comment>
<gene>
    <name evidence="1" type="ORF">ElyMa_006348100</name>
</gene>
<evidence type="ECO:0000313" key="1">
    <source>
        <dbReference type="EMBL" id="GFR98360.1"/>
    </source>
</evidence>
<dbReference type="AlphaFoldDB" id="A0AAV4HNR5"/>